<evidence type="ECO:0000313" key="2">
    <source>
        <dbReference type="Proteomes" id="UP000284002"/>
    </source>
</evidence>
<name>A0A423HNI7_9PSED</name>
<dbReference type="Proteomes" id="UP000284002">
    <property type="component" value="Unassembled WGS sequence"/>
</dbReference>
<comment type="caution">
    <text evidence="1">The sequence shown here is derived from an EMBL/GenBank/DDBJ whole genome shotgun (WGS) entry which is preliminary data.</text>
</comment>
<accession>A0A423HNI7</accession>
<proteinExistence type="predicted"/>
<dbReference type="RefSeq" id="WP_123359131.1">
    <property type="nucleotide sequence ID" value="NZ_MOBM01000021.1"/>
</dbReference>
<evidence type="ECO:0000313" key="1">
    <source>
        <dbReference type="EMBL" id="RON14764.1"/>
    </source>
</evidence>
<protein>
    <submittedName>
        <fullName evidence="1">Uncharacterized protein</fullName>
    </submittedName>
</protein>
<dbReference type="EMBL" id="MOBM01000021">
    <property type="protein sequence ID" value="RON14764.1"/>
    <property type="molecule type" value="Genomic_DNA"/>
</dbReference>
<gene>
    <name evidence="1" type="ORF">BK662_16885</name>
</gene>
<dbReference type="AlphaFoldDB" id="A0A423HNI7"/>
<sequence>MDARHGVRAVEQANKALNECMSVYPFFEIFMWCSGSLVTESMGVVTGLNVVSMLRSGRKIVNSPTAIVFDNRPQN</sequence>
<organism evidence="1 2">
    <name type="scientific">Pseudomonas frederiksbergensis</name>
    <dbReference type="NCBI Taxonomy" id="104087"/>
    <lineage>
        <taxon>Bacteria</taxon>
        <taxon>Pseudomonadati</taxon>
        <taxon>Pseudomonadota</taxon>
        <taxon>Gammaproteobacteria</taxon>
        <taxon>Pseudomonadales</taxon>
        <taxon>Pseudomonadaceae</taxon>
        <taxon>Pseudomonas</taxon>
    </lineage>
</organism>
<reference evidence="1 2" key="1">
    <citation type="submission" date="2016-10" db="EMBL/GenBank/DDBJ databases">
        <title>Comparative genome analysis of multiple Pseudomonas spp. focuses on biocontrol and plant growth promoting traits.</title>
        <authorList>
            <person name="Tao X.-Y."/>
            <person name="Taylor C.G."/>
        </authorList>
    </citation>
    <scope>NUCLEOTIDE SEQUENCE [LARGE SCALE GENOMIC DNA]</scope>
    <source>
        <strain evidence="1 2">36C6</strain>
    </source>
</reference>